<accession>A0A2K4ZAR4</accession>
<dbReference type="EMBL" id="OFSM01000001">
    <property type="protein sequence ID" value="SOY27556.1"/>
    <property type="molecule type" value="Genomic_DNA"/>
</dbReference>
<protein>
    <submittedName>
        <fullName evidence="1">Uncharacterized protein</fullName>
    </submittedName>
</protein>
<dbReference type="Proteomes" id="UP000236311">
    <property type="component" value="Unassembled WGS sequence"/>
</dbReference>
<dbReference type="RefSeq" id="WP_103237668.1">
    <property type="nucleotide sequence ID" value="NZ_JANJZD010000016.1"/>
</dbReference>
<sequence>MKFLEIDGAIISRIPGDEEIDMDLIDLIVHNTRNTWQAGRREEEKRRDTIQGKKAELVFERYIAEHTGHRYLSYDDFRSDGFQKHAPFDGLLIGRDTRREVERESIHAINREIAEGSEVGTISPDLRKKLEDKGIFTLEIKSSSLKNRDYEGVDNAVRRTREACGQIVHNLERWDFFVYPHYLRTSAEVKNFYDYTEYVRTYEEGFPQGNERFLRLLMIDEYEHASNLYTRFYFDYAKEHIYLPGYILKEDFFRNPRIMHMPGIKSGMALYYMYGLRNRTPFSDIDRDQRIWAYDREAAYGRLFAGREHRCGICGDRLRICKSTGNRGFFYRCYTCERNFSLESVMEE</sequence>
<organism evidence="1 2">
    <name type="scientific">Acetatifactor muris</name>
    <dbReference type="NCBI Taxonomy" id="879566"/>
    <lineage>
        <taxon>Bacteria</taxon>
        <taxon>Bacillati</taxon>
        <taxon>Bacillota</taxon>
        <taxon>Clostridia</taxon>
        <taxon>Lachnospirales</taxon>
        <taxon>Lachnospiraceae</taxon>
        <taxon>Acetatifactor</taxon>
    </lineage>
</organism>
<keyword evidence="2" id="KW-1185">Reference proteome</keyword>
<dbReference type="OrthoDB" id="9553548at2"/>
<reference evidence="1 2" key="1">
    <citation type="submission" date="2018-01" db="EMBL/GenBank/DDBJ databases">
        <authorList>
            <person name="Gaut B.S."/>
            <person name="Morton B.R."/>
            <person name="Clegg M.T."/>
            <person name="Duvall M.R."/>
        </authorList>
    </citation>
    <scope>NUCLEOTIDE SEQUENCE [LARGE SCALE GENOMIC DNA]</scope>
    <source>
        <strain evidence="1">GP69</strain>
    </source>
</reference>
<proteinExistence type="predicted"/>
<name>A0A2K4ZAR4_9FIRM</name>
<evidence type="ECO:0000313" key="2">
    <source>
        <dbReference type="Proteomes" id="UP000236311"/>
    </source>
</evidence>
<dbReference type="AlphaFoldDB" id="A0A2K4ZAR4"/>
<gene>
    <name evidence="1" type="ORF">AMURIS_00260</name>
</gene>
<evidence type="ECO:0000313" key="1">
    <source>
        <dbReference type="EMBL" id="SOY27556.1"/>
    </source>
</evidence>